<feature type="compositionally biased region" description="Acidic residues" evidence="1">
    <location>
        <begin position="345"/>
        <end position="365"/>
    </location>
</feature>
<evidence type="ECO:0000313" key="3">
    <source>
        <dbReference type="EMBL" id="CAB45510.1"/>
    </source>
</evidence>
<name>Q9SV58_ARATH</name>
<feature type="compositionally biased region" description="Basic and acidic residues" evidence="1">
    <location>
        <begin position="288"/>
        <end position="303"/>
    </location>
</feature>
<evidence type="ECO:0000256" key="1">
    <source>
        <dbReference type="SAM" id="MobiDB-lite"/>
    </source>
</evidence>
<dbReference type="Pfam" id="PF03909">
    <property type="entry name" value="BSD"/>
    <property type="match status" value="1"/>
</dbReference>
<sequence length="365" mass="41867">MLILYDEILRCSSCTMREEYFFHDATENNKDDSVSCSGSSKPHLKKRHKDFLIGSSDSPMHESTTSSSSSSWSFGNLIKTLSTKSESVIGSYRRDLVEFGSELKKETSIIRRVASRLPDSLEIGASVASESLESVGQVIDDIGATVWKSTAKIISRGKESLEPNRDRTNQVLSLKPYRRFEMMLLALQSDKGTFVREPDDLSDFENWSLGLKLEEKRNEIVELINGNKGVKEIYEEIVPVEVDAETFWRRYYYKVYKLEQVEEARVKLVKRAISGEEDEDLSWDLDDEKEKVESRDVSSKDSDYSVISTQPSLLGSEDLGWDKMEEDIRSNEERLDWRRRAGVAVEEEEDLSWDIEDEDDDSVQQ</sequence>
<evidence type="ECO:0000259" key="2">
    <source>
        <dbReference type="PROSITE" id="PS50858"/>
    </source>
</evidence>
<dbReference type="SMART" id="SM00751">
    <property type="entry name" value="BSD"/>
    <property type="match status" value="1"/>
</dbReference>
<dbReference type="SUPFAM" id="SSF140383">
    <property type="entry name" value="BSD domain-like"/>
    <property type="match status" value="1"/>
</dbReference>
<protein>
    <submittedName>
        <fullName evidence="3 4">Uncharacterized protein At4g13110</fullName>
    </submittedName>
</protein>
<dbReference type="FunFam" id="1.10.3970.10:FF:000005">
    <property type="entry name" value="BSD domain-containing protein C22A12.14c"/>
    <property type="match status" value="1"/>
</dbReference>
<dbReference type="TAIR" id="AT4G13110"/>
<dbReference type="Gene3D" id="1.10.3970.10">
    <property type="entry name" value="BSD domain"/>
    <property type="match status" value="1"/>
</dbReference>
<evidence type="ECO:0000313" key="4">
    <source>
        <dbReference type="EMBL" id="CAB78353.1"/>
    </source>
</evidence>
<dbReference type="PANTHER" id="PTHR16019">
    <property type="entry name" value="SYNAPSE-ASSOCIATED PROTEIN"/>
    <property type="match status" value="1"/>
</dbReference>
<reference evidence="3" key="2">
    <citation type="submission" date="1999-06" db="EMBL/GenBank/DDBJ databases">
        <authorList>
            <person name="Bevan M."/>
            <person name="Pohl T."/>
            <person name="Weizenegger T."/>
            <person name="Bancroft I."/>
            <person name="Mewes H.W."/>
            <person name="Rudd S."/>
            <person name="Schoof H."/>
            <person name="Mayer K.F.X."/>
        </authorList>
    </citation>
    <scope>NUCLEOTIDE SEQUENCE</scope>
</reference>
<accession>Q9SV58</accession>
<reference evidence="4" key="3">
    <citation type="submission" date="2000-03" db="EMBL/GenBank/DDBJ databases">
        <authorList>
            <person name="Pohl T."/>
            <person name="Weizenegger T."/>
            <person name="Mewes H.W."/>
            <person name="Lemcke K."/>
            <person name="Mayer K.F.X."/>
        </authorList>
    </citation>
    <scope>NUCLEOTIDE SEQUENCE</scope>
</reference>
<dbReference type="AlphaFoldDB" id="Q9SV58"/>
<dbReference type="PROSITE" id="PS50858">
    <property type="entry name" value="BSD"/>
    <property type="match status" value="1"/>
</dbReference>
<dbReference type="PIR" id="T10213">
    <property type="entry name" value="T10213"/>
</dbReference>
<dbReference type="GO" id="GO:0009507">
    <property type="term" value="C:chloroplast"/>
    <property type="evidence" value="ECO:0007005"/>
    <property type="project" value="TAIR"/>
</dbReference>
<reference evidence="3" key="4">
    <citation type="submission" date="2001-10" db="EMBL/GenBank/DDBJ databases">
        <authorList>
            <person name="EU Arabidopsis sequencing project"/>
        </authorList>
    </citation>
    <scope>NUCLEOTIDE SEQUENCE</scope>
</reference>
<dbReference type="InterPro" id="IPR005607">
    <property type="entry name" value="BSD_dom"/>
</dbReference>
<dbReference type="EMBL" id="AL161535">
    <property type="protein sequence ID" value="CAB78353.1"/>
    <property type="molecule type" value="Genomic_DNA"/>
</dbReference>
<feature type="domain" description="BSD" evidence="2">
    <location>
        <begin position="207"/>
        <end position="259"/>
    </location>
</feature>
<reference key="1">
    <citation type="journal article" date="1999" name="Nature">
        <title>Sequence and analysis of chromosome 4 of the plant Arabidopsis thaliana.</title>
        <authorList>
            <consortium name="EU"/>
            <consortium name="CSHL and WU Arabidopsis Sequencing Project"/>
            <person name="Mayer K."/>
            <person name="Schuller C."/>
            <person name="Wambutt R."/>
            <person name="Murphy G."/>
            <person name="Volckaert G."/>
            <person name="Pohl T."/>
            <person name="Dusterhoft A."/>
            <person name="Stiekema W."/>
            <person name="Entian K.D."/>
            <person name="Terryn N."/>
            <person name="Harris B."/>
            <person name="Ansorge W."/>
            <person name="Brandt P."/>
            <person name="Grivell L."/>
            <person name="Rieger M."/>
            <person name="Weichselgartner M."/>
            <person name="de Simone V."/>
            <person name="Obermaier B."/>
            <person name="Mache R."/>
            <person name="Muller M."/>
            <person name="Kreis M."/>
            <person name="Delseny M."/>
            <person name="Puigdomenech P."/>
            <person name="Watson M."/>
            <person name="Schmidtheini T."/>
            <person name="Reichert B."/>
            <person name="Portatelle D."/>
            <person name="Perez-Alonso M."/>
            <person name="Boutry M."/>
            <person name="Bancroft I."/>
            <person name="Vos P."/>
            <person name="Hoheisel J."/>
            <person name="Zimmermann W."/>
            <person name="Wedler H."/>
            <person name="Ridley P."/>
            <person name="Langham S.A."/>
            <person name="McCullagh B."/>
            <person name="Bilham L."/>
            <person name="Robben J."/>
            <person name="Van der Schueren J."/>
            <person name="Grymonprez B."/>
            <person name="Chuang Y.J."/>
            <person name="Vandenbussche F."/>
            <person name="Braeken M."/>
            <person name="Weltjens I."/>
            <person name="Voet M."/>
            <person name="Bastiaens I."/>
            <person name="Aert R."/>
            <person name="Defoor E."/>
            <person name="Weitzenegger T."/>
            <person name="Bothe G."/>
            <person name="Ramsperger U."/>
            <person name="Hilbert H."/>
            <person name="Braun M."/>
            <person name="Holzer E."/>
            <person name="Brandt A."/>
            <person name="Peters S."/>
            <person name="van Staveren M."/>
            <person name="Dirske W."/>
            <person name="Mooijman P."/>
            <person name="Klein Lankhorst R."/>
            <person name="Rose M."/>
            <person name="Hauf J."/>
            <person name="Kotter P."/>
            <person name="Berneiser S."/>
            <person name="Hempel S."/>
            <person name="Feldpausch M."/>
            <person name="Lamberth S."/>
            <person name="Van den Daele H."/>
            <person name="De Keyser A."/>
            <person name="Buysshaert C."/>
            <person name="Gielen J."/>
            <person name="Villarroel R."/>
            <person name="De Clercq R."/>
            <person name="Van Montagu M."/>
            <person name="Rogers J."/>
            <person name="Cronin A."/>
            <person name="Quail M."/>
            <person name="Bray-Allen S."/>
            <person name="Clark L."/>
            <person name="Doggett J."/>
            <person name="Hall S."/>
            <person name="Kay M."/>
            <person name="Lennard N."/>
            <person name="McLay K."/>
            <person name="Mayes R."/>
            <person name="Pettett A."/>
            <person name="Rajandream M.A."/>
            <person name="Lyne M."/>
            <person name="Benes V."/>
            <person name="Rechmann S."/>
            <person name="Borkova D."/>
            <person name="Blocker H."/>
            <person name="Scharfe M."/>
            <person name="Grimm M."/>
            <person name="Lohnert T.H."/>
            <person name="Dose S."/>
            <person name="de Haan M."/>
            <person name="Maarse A."/>
            <person name="Schafer M."/>
            <person name="Muller-Auer S."/>
            <person name="Gabel C."/>
            <person name="Fuchs M."/>
            <person name="Fartmann B."/>
            <person name="Granderath K."/>
            <person name="Dauner D."/>
            <person name="Herzl A."/>
            <person name="Neumann S."/>
            <person name="Argiriou A."/>
            <person name="Vitale D."/>
            <person name="Liguori R."/>
            <person name="Piravandi E."/>
            <person name="Massenet O."/>
            <person name="Quigley F."/>
            <person name="Clabauld G."/>
            <person name="Mundlein A."/>
            <person name="Felber R."/>
            <person name="Schnabl S."/>
            <person name="Hiller R."/>
            <person name="Schmidt W."/>
            <person name="Lecharny A."/>
            <person name="Aubourg S."/>
            <person name="Chefdor F."/>
            <person name="Cooke R."/>
            <person name="Berger C."/>
            <person name="Montfort A."/>
            <person name="Casacuberta E."/>
            <person name="Gibbons T."/>
            <person name="Weber N."/>
            <person name="Vandenbol M."/>
            <person name="Bargues M."/>
            <person name="Terol J."/>
            <person name="Torres A."/>
            <person name="Perez-Perez A."/>
            <person name="Purnelle B."/>
            <person name="Bent E."/>
            <person name="Johnson S."/>
            <person name="Tacon D."/>
            <person name="Jesse T."/>
            <person name="Heijnen L."/>
            <person name="Schwarz S."/>
            <person name="Scholler P."/>
            <person name="Heber S."/>
            <person name="Francs P."/>
            <person name="Bielke C."/>
            <person name="Frishman D."/>
            <person name="Haase D."/>
            <person name="Lemcke K."/>
            <person name="Mewes H.W."/>
            <person name="Stocker S."/>
            <person name="Zaccaria P."/>
            <person name="Bevan M."/>
            <person name="Wilson R.K."/>
            <person name="de la Bastide M."/>
            <person name="Habermann K."/>
            <person name="Parnell L."/>
            <person name="Dedhia N."/>
            <person name="Gnoj L."/>
            <person name="Schutz K."/>
            <person name="Huang E."/>
            <person name="Spiegel L."/>
            <person name="Sehkon M."/>
            <person name="Murray J."/>
            <person name="Sheet P."/>
            <person name="Cordes M."/>
            <person name="Abu-Threideh J."/>
            <person name="Stoneking T."/>
            <person name="Kalicki J."/>
            <person name="Graves T."/>
            <person name="Harmon G."/>
            <person name="Edwards J."/>
            <person name="Latreille P."/>
            <person name="Courtney L."/>
            <person name="Cloud J."/>
            <person name="Abbott A."/>
            <person name="Scott K."/>
            <person name="Johnson D."/>
            <person name="Minx P."/>
            <person name="Bentley D."/>
            <person name="Fulton B."/>
            <person name="Miller N."/>
            <person name="Greco T."/>
            <person name="Kemp K."/>
            <person name="Kramer J."/>
            <person name="Fulton L."/>
            <person name="Mardis E."/>
            <person name="Dante M."/>
            <person name="Pepin K."/>
            <person name="Hillier L."/>
            <person name="Nelson J."/>
            <person name="Spieth J."/>
            <person name="Ryan E."/>
            <person name="Andrews S."/>
            <person name="Geisel C."/>
            <person name="Layman D."/>
            <person name="Du H."/>
            <person name="Ali J."/>
            <person name="Berghoff A."/>
            <person name="Jones K."/>
            <person name="Drone K."/>
            <person name="Cotton M."/>
            <person name="Joshu C."/>
            <person name="Antonoiu B."/>
            <person name="Zidanic M."/>
            <person name="Strong C."/>
            <person name="Sun H."/>
            <person name="Lamar B."/>
            <person name="Yordan C."/>
            <person name="Ma P."/>
            <person name="Zhong J."/>
            <person name="Preston R."/>
            <person name="Vil D."/>
            <person name="Shekher M."/>
            <person name="Matero A."/>
            <person name="Shah R."/>
            <person name="Swaby I.K."/>
            <person name="O'Shaughnessy A."/>
            <person name="Rodriguez M."/>
            <person name="Hoffmann J."/>
            <person name="Till S."/>
            <person name="Granat S."/>
            <person name="Shohdy N."/>
            <person name="Hasegawa A."/>
            <person name="Hameed A."/>
            <person name="Lodhi M."/>
            <person name="Johnson A."/>
            <person name="Chen E."/>
            <person name="Marra M."/>
            <person name="Martienssen R."/>
            <person name="McCombie W.R."/>
        </authorList>
    </citation>
    <scope>NUCLEOTIDE SEQUENCE [LARGE SCALE GENOMIC DNA]</scope>
    <source>
        <strain>cv. Columbia</strain>
    </source>
</reference>
<dbReference type="InterPro" id="IPR051494">
    <property type="entry name" value="BSD_domain-containing"/>
</dbReference>
<feature type="region of interest" description="Disordered" evidence="1">
    <location>
        <begin position="343"/>
        <end position="365"/>
    </location>
</feature>
<dbReference type="EMBL" id="AL079349">
    <property type="protein sequence ID" value="CAB45510.1"/>
    <property type="molecule type" value="Genomic_DNA"/>
</dbReference>
<dbReference type="ExpressionAtlas" id="Q9SV58">
    <property type="expression patterns" value="baseline and differential"/>
</dbReference>
<organism evidence="3">
    <name type="scientific">Arabidopsis thaliana</name>
    <name type="common">Mouse-ear cress</name>
    <dbReference type="NCBI Taxonomy" id="3702"/>
    <lineage>
        <taxon>Eukaryota</taxon>
        <taxon>Viridiplantae</taxon>
        <taxon>Streptophyta</taxon>
        <taxon>Embryophyta</taxon>
        <taxon>Tracheophyta</taxon>
        <taxon>Spermatophyta</taxon>
        <taxon>Magnoliopsida</taxon>
        <taxon>eudicotyledons</taxon>
        <taxon>Gunneridae</taxon>
        <taxon>Pentapetalae</taxon>
        <taxon>rosids</taxon>
        <taxon>malvids</taxon>
        <taxon>Brassicales</taxon>
        <taxon>Brassicaceae</taxon>
        <taxon>Camelineae</taxon>
        <taxon>Arabidopsis</taxon>
    </lineage>
</organism>
<dbReference type="PANTHER" id="PTHR16019:SF24">
    <property type="entry name" value="BSD DOMAIN-CONTAINING PROTEIN"/>
    <property type="match status" value="1"/>
</dbReference>
<proteinExistence type="predicted"/>
<feature type="region of interest" description="Disordered" evidence="1">
    <location>
        <begin position="284"/>
        <end position="318"/>
    </location>
</feature>
<gene>
    <name evidence="4" type="ordered locus">At4g13110</name>
</gene>
<dbReference type="InterPro" id="IPR035925">
    <property type="entry name" value="BSD_dom_sf"/>
</dbReference>